<gene>
    <name evidence="2" type="ORF">CCC_01488</name>
</gene>
<feature type="region of interest" description="Disordered" evidence="1">
    <location>
        <begin position="144"/>
        <end position="193"/>
    </location>
</feature>
<evidence type="ECO:0000256" key="1">
    <source>
        <dbReference type="SAM" id="MobiDB-lite"/>
    </source>
</evidence>
<reference evidence="2 3" key="1">
    <citation type="submission" date="2015-01" db="EMBL/GenBank/DDBJ databases">
        <title>Genome Sequence of Magnetospirillum magnetotacticum Strain MS-1.</title>
        <authorList>
            <person name="Marinov G.K."/>
            <person name="Smalley M.D."/>
            <person name="DeSalvo G."/>
        </authorList>
    </citation>
    <scope>NUCLEOTIDE SEQUENCE [LARGE SCALE GENOMIC DNA]</scope>
    <source>
        <strain evidence="2 3">MS-1</strain>
    </source>
</reference>
<dbReference type="Proteomes" id="UP000031971">
    <property type="component" value="Unassembled WGS sequence"/>
</dbReference>
<dbReference type="EMBL" id="JXSL01000019">
    <property type="protein sequence ID" value="KIM00333.1"/>
    <property type="molecule type" value="Genomic_DNA"/>
</dbReference>
<dbReference type="Gene3D" id="3.40.640.10">
    <property type="entry name" value="Type I PLP-dependent aspartate aminotransferase-like (Major domain)"/>
    <property type="match status" value="1"/>
</dbReference>
<feature type="compositionally biased region" description="Low complexity" evidence="1">
    <location>
        <begin position="1"/>
        <end position="20"/>
    </location>
</feature>
<sequence length="331" mass="33558">MTQPLSLELPTSPSPAALPAGEWEEPQAGFAGAPDARLIAQMANALFAAQPGQSLPSIGVAPPSVPVIEAAPTGGFVPPGVPAPPSVGNVTPVPQMPQIGPLAAAPAAPPGNPAAFPPTVFPGEGDLRSLPNLLGSIIALVPPDHGAGHGADPSVPGGSPEIPDASIPNLPSVPTGAPQARPDDGYSFLDDTRPATDIAPVQSSLNQPIPALPQAAPSPGPFTLPASVPSAPLYFVDEAQGVSSRAEPVAPAPAPASIPQSSLGIELRPDLVPDLRGTSAHGGAFDAHSVKRDFPILQEQVHGKPLIWLDNAATTQKPRQVIERLSRFDAQ</sequence>
<feature type="region of interest" description="Disordered" evidence="1">
    <location>
        <begin position="1"/>
        <end position="31"/>
    </location>
</feature>
<dbReference type="RefSeq" id="WP_009869356.1">
    <property type="nucleotide sequence ID" value="NZ_JXSL01000019.1"/>
</dbReference>
<dbReference type="InterPro" id="IPR015421">
    <property type="entry name" value="PyrdxlP-dep_Trfase_major"/>
</dbReference>
<name>A0A0C2UFN5_PARME</name>
<dbReference type="STRING" id="272627.CCC_01488"/>
<keyword evidence="3" id="KW-1185">Reference proteome</keyword>
<dbReference type="AlphaFoldDB" id="A0A0C2UFN5"/>
<evidence type="ECO:0000313" key="3">
    <source>
        <dbReference type="Proteomes" id="UP000031971"/>
    </source>
</evidence>
<dbReference type="InterPro" id="IPR015422">
    <property type="entry name" value="PyrdxlP-dep_Trfase_small"/>
</dbReference>
<dbReference type="Gene3D" id="3.90.1150.10">
    <property type="entry name" value="Aspartate Aminotransferase, domain 1"/>
    <property type="match status" value="1"/>
</dbReference>
<protein>
    <submittedName>
        <fullName evidence="2">Cysteine desulfurase SufS subfamily</fullName>
    </submittedName>
</protein>
<proteinExistence type="predicted"/>
<comment type="caution">
    <text evidence="2">The sequence shown here is derived from an EMBL/GenBank/DDBJ whole genome shotgun (WGS) entry which is preliminary data.</text>
</comment>
<accession>A0A0C2UFN5</accession>
<organism evidence="2 3">
    <name type="scientific">Paramagnetospirillum magnetotacticum MS-1</name>
    <dbReference type="NCBI Taxonomy" id="272627"/>
    <lineage>
        <taxon>Bacteria</taxon>
        <taxon>Pseudomonadati</taxon>
        <taxon>Pseudomonadota</taxon>
        <taxon>Alphaproteobacteria</taxon>
        <taxon>Rhodospirillales</taxon>
        <taxon>Magnetospirillaceae</taxon>
        <taxon>Paramagnetospirillum</taxon>
    </lineage>
</organism>
<evidence type="ECO:0000313" key="2">
    <source>
        <dbReference type="EMBL" id="KIM00333.1"/>
    </source>
</evidence>